<feature type="domain" description="PTS EIIB type-2" evidence="17">
    <location>
        <begin position="384"/>
        <end position="478"/>
    </location>
</feature>
<dbReference type="PATRIC" id="fig|1218492.5.peg.1668"/>
<feature type="transmembrane region" description="Helical" evidence="16">
    <location>
        <begin position="21"/>
        <end position="47"/>
    </location>
</feature>
<dbReference type="PROSITE" id="PS51104">
    <property type="entry name" value="PTS_EIIC_TYPE_2"/>
    <property type="match status" value="1"/>
</dbReference>
<evidence type="ECO:0000259" key="18">
    <source>
        <dbReference type="PROSITE" id="PS51104"/>
    </source>
</evidence>
<dbReference type="Gene3D" id="3.40.50.2300">
    <property type="match status" value="1"/>
</dbReference>
<evidence type="ECO:0000256" key="4">
    <source>
        <dbReference type="ARBA" id="ARBA00011909"/>
    </source>
</evidence>
<dbReference type="PANTHER" id="PTHR30181:SF2">
    <property type="entry name" value="PTS SYSTEM MANNITOL-SPECIFIC EIICBA COMPONENT"/>
    <property type="match status" value="1"/>
</dbReference>
<dbReference type="InterPro" id="IPR013014">
    <property type="entry name" value="PTS_EIIC_2"/>
</dbReference>
<evidence type="ECO:0000256" key="2">
    <source>
        <dbReference type="ARBA" id="ARBA00002434"/>
    </source>
</evidence>
<comment type="function">
    <text evidence="2">The phosphoenolpyruvate-dependent sugar phosphotransferase system (sugar PTS), a major carbohydrate active transport system, catalyzes the phosphorylation of incoming sugar substrates concomitantly with their translocation across the cell membrane. The enzyme II CmtAB PTS system is involved in D-mannitol transport.</text>
</comment>
<organism evidence="19 20">
    <name type="scientific">Bombilactobacillus mellifer</name>
    <dbReference type="NCBI Taxonomy" id="1218492"/>
    <lineage>
        <taxon>Bacteria</taxon>
        <taxon>Bacillati</taxon>
        <taxon>Bacillota</taxon>
        <taxon>Bacilli</taxon>
        <taxon>Lactobacillales</taxon>
        <taxon>Lactobacillaceae</taxon>
        <taxon>Bombilactobacillus</taxon>
    </lineage>
</organism>
<keyword evidence="8" id="KW-0597">Phosphoprotein</keyword>
<sequence length="478" mass="50909">MQNNSNAKLSLNSLRVKIQEMGGFLSAMVMPNIGVFIAWGLLAAFFIPTGWLPNARLNGLVAPLLKYLMPVLIGYVGGFNVYGKRGGAIGALATMGVVIGSHITMLIGGMVMGPLAAWLIKKFDKLIAGYIKPGLEMLVDNFSLGIIGFLILILGFLFVEPLFSGILALLSAGVQWLMGRNLIPLTSILVQPAQVLFLNNAINHGIMVPIGLQQVAATGKSILFMVEANGGTWTGLLLAFSLFGQGVAKRTAPASALIMFFGGIGEIAFPYALIKPITILGPMFGNIAALWLAQIFHGGTVGAVSPGSFLALVMMSPKNAMLVNIICYFVALVVSFLVVSFFLKLSQVTLSSKTDMPDSNSASSPTSFSSSSTLAKVAASHPIQNIIIACDAGMGSSAMGASMLSAKVQKAHLPNVHVQNVALDNIPNDADLIITSDTLFERVKDLYKQQSQVPVVPIKNYLDNEEYEQIIQMIQDSQ</sequence>
<dbReference type="HOGENOM" id="CLU_028721_2_0_9"/>
<dbReference type="InterPro" id="IPR013011">
    <property type="entry name" value="PTS_EIIB_2"/>
</dbReference>
<evidence type="ECO:0000256" key="7">
    <source>
        <dbReference type="ARBA" id="ARBA00022475"/>
    </source>
</evidence>
<dbReference type="GO" id="GO:0022872">
    <property type="term" value="F:protein-N(PI)-phosphohistidine-mannitol phosphotransferase system transmembrane transporter activity"/>
    <property type="evidence" value="ECO:0007669"/>
    <property type="project" value="InterPro"/>
</dbReference>
<dbReference type="EMBL" id="JXJQ01000011">
    <property type="protein sequence ID" value="KJY60483.1"/>
    <property type="molecule type" value="Genomic_DNA"/>
</dbReference>
<dbReference type="InterPro" id="IPR003501">
    <property type="entry name" value="PTS_EIIB_2/3"/>
</dbReference>
<evidence type="ECO:0000256" key="6">
    <source>
        <dbReference type="ARBA" id="ARBA00022448"/>
    </source>
</evidence>
<keyword evidence="20" id="KW-1185">Reference proteome</keyword>
<evidence type="ECO:0000256" key="12">
    <source>
        <dbReference type="ARBA" id="ARBA00022692"/>
    </source>
</evidence>
<comment type="subcellular location">
    <subcellularLocation>
        <location evidence="3">Cell membrane</location>
        <topology evidence="3">Multi-pass membrane protein</topology>
    </subcellularLocation>
</comment>
<feature type="transmembrane region" description="Helical" evidence="16">
    <location>
        <begin position="67"/>
        <end position="83"/>
    </location>
</feature>
<dbReference type="Proteomes" id="UP000033558">
    <property type="component" value="Unassembled WGS sequence"/>
</dbReference>
<evidence type="ECO:0000256" key="13">
    <source>
        <dbReference type="ARBA" id="ARBA00022989"/>
    </source>
</evidence>
<evidence type="ECO:0000256" key="11">
    <source>
        <dbReference type="ARBA" id="ARBA00022683"/>
    </source>
</evidence>
<feature type="domain" description="PTS EIIC type-2" evidence="18">
    <location>
        <begin position="21"/>
        <end position="352"/>
    </location>
</feature>
<dbReference type="InterPro" id="IPR050893">
    <property type="entry name" value="Sugar_PTS"/>
</dbReference>
<reference evidence="19 20" key="1">
    <citation type="submission" date="2015-01" db="EMBL/GenBank/DDBJ databases">
        <title>Comparative genomics of the lactic acid bacteria isolated from the honey bee gut.</title>
        <authorList>
            <person name="Ellegaard K.M."/>
            <person name="Tamarit D."/>
            <person name="Javelind E."/>
            <person name="Olofsson T."/>
            <person name="Andersson S.G."/>
            <person name="Vasquez A."/>
        </authorList>
    </citation>
    <scope>NUCLEOTIDE SEQUENCE [LARGE SCALE GENOMIC DNA]</scope>
    <source>
        <strain evidence="19 20">Bin4</strain>
    </source>
</reference>
<keyword evidence="12 16" id="KW-0812">Transmembrane</keyword>
<dbReference type="GO" id="GO:0009401">
    <property type="term" value="P:phosphoenolpyruvate-dependent sugar phosphotransferase system"/>
    <property type="evidence" value="ECO:0007669"/>
    <property type="project" value="UniProtKB-KW"/>
</dbReference>
<keyword evidence="9" id="KW-0762">Sugar transport</keyword>
<evidence type="ECO:0000256" key="15">
    <source>
        <dbReference type="ARBA" id="ARBA00033349"/>
    </source>
</evidence>
<accession>A0A0F4LQ84</accession>
<dbReference type="InterPro" id="IPR003352">
    <property type="entry name" value="PTS_EIIC"/>
</dbReference>
<dbReference type="PROSITE" id="PS51099">
    <property type="entry name" value="PTS_EIIB_TYPE_2"/>
    <property type="match status" value="1"/>
</dbReference>
<comment type="catalytic activity">
    <reaction evidence="1">
        <text>D-mannitol(out) + N(pros)-phospho-L-histidyl-[protein] = D-mannitol 1-phosphate(in) + L-histidyl-[protein]</text>
        <dbReference type="Rhea" id="RHEA:33363"/>
        <dbReference type="Rhea" id="RHEA-COMP:9745"/>
        <dbReference type="Rhea" id="RHEA-COMP:9746"/>
        <dbReference type="ChEBI" id="CHEBI:16899"/>
        <dbReference type="ChEBI" id="CHEBI:29979"/>
        <dbReference type="ChEBI" id="CHEBI:61381"/>
        <dbReference type="ChEBI" id="CHEBI:64837"/>
        <dbReference type="EC" id="2.7.1.197"/>
    </reaction>
</comment>
<proteinExistence type="predicted"/>
<name>A0A0F4LQ84_9LACO</name>
<dbReference type="Pfam" id="PF02378">
    <property type="entry name" value="PTS_EIIC"/>
    <property type="match status" value="1"/>
</dbReference>
<dbReference type="InterPro" id="IPR029503">
    <property type="entry name" value="PTS_EIIB_mannitol"/>
</dbReference>
<keyword evidence="13 16" id="KW-1133">Transmembrane helix</keyword>
<feature type="transmembrane region" description="Helical" evidence="16">
    <location>
        <begin position="142"/>
        <end position="170"/>
    </location>
</feature>
<keyword evidence="6" id="KW-0813">Transport</keyword>
<evidence type="ECO:0000256" key="3">
    <source>
        <dbReference type="ARBA" id="ARBA00004651"/>
    </source>
</evidence>
<evidence type="ECO:0000256" key="16">
    <source>
        <dbReference type="SAM" id="Phobius"/>
    </source>
</evidence>
<dbReference type="EC" id="2.7.1.197" evidence="4"/>
<dbReference type="OrthoDB" id="9814222at2"/>
<keyword evidence="14 16" id="KW-0472">Membrane</keyword>
<feature type="transmembrane region" description="Helical" evidence="16">
    <location>
        <begin position="95"/>
        <end position="120"/>
    </location>
</feature>
<comment type="caution">
    <text evidence="19">The sequence shown here is derived from an EMBL/GenBank/DDBJ whole genome shotgun (WGS) entry which is preliminary data.</text>
</comment>
<dbReference type="InterPro" id="IPR036095">
    <property type="entry name" value="PTS_EIIB-like_sf"/>
</dbReference>
<evidence type="ECO:0000256" key="10">
    <source>
        <dbReference type="ARBA" id="ARBA00022679"/>
    </source>
</evidence>
<dbReference type="PANTHER" id="PTHR30181">
    <property type="entry name" value="MANNITOL PERMEASE IIC COMPONENT"/>
    <property type="match status" value="1"/>
</dbReference>
<evidence type="ECO:0000256" key="1">
    <source>
        <dbReference type="ARBA" id="ARBA00001655"/>
    </source>
</evidence>
<evidence type="ECO:0000256" key="8">
    <source>
        <dbReference type="ARBA" id="ARBA00022553"/>
    </source>
</evidence>
<dbReference type="GO" id="GO:0005886">
    <property type="term" value="C:plasma membrane"/>
    <property type="evidence" value="ECO:0007669"/>
    <property type="project" value="UniProtKB-SubCell"/>
</dbReference>
<protein>
    <recommendedName>
        <fullName evidence="5">PTS system mannitol-specific EIICB component</fullName>
        <ecNumber evidence="4">2.7.1.197</ecNumber>
    </recommendedName>
    <alternativeName>
        <fullName evidence="15">EIICB-Mtl</fullName>
    </alternativeName>
</protein>
<evidence type="ECO:0000259" key="17">
    <source>
        <dbReference type="PROSITE" id="PS51099"/>
    </source>
</evidence>
<dbReference type="RefSeq" id="WP_046317855.1">
    <property type="nucleotide sequence ID" value="NZ_JBHSZT010000003.1"/>
</dbReference>
<evidence type="ECO:0000256" key="9">
    <source>
        <dbReference type="ARBA" id="ARBA00022597"/>
    </source>
</evidence>
<dbReference type="CDD" id="cd05567">
    <property type="entry name" value="PTS_IIB_mannitol"/>
    <property type="match status" value="1"/>
</dbReference>
<keyword evidence="7" id="KW-1003">Cell membrane</keyword>
<evidence type="ECO:0000313" key="19">
    <source>
        <dbReference type="EMBL" id="KJY60483.1"/>
    </source>
</evidence>
<feature type="transmembrane region" description="Helical" evidence="16">
    <location>
        <begin position="222"/>
        <end position="244"/>
    </location>
</feature>
<feature type="transmembrane region" description="Helical" evidence="16">
    <location>
        <begin position="322"/>
        <end position="343"/>
    </location>
</feature>
<dbReference type="Pfam" id="PF02302">
    <property type="entry name" value="PTS_IIB"/>
    <property type="match status" value="1"/>
</dbReference>
<evidence type="ECO:0000256" key="5">
    <source>
        <dbReference type="ARBA" id="ARBA00021825"/>
    </source>
</evidence>
<dbReference type="STRING" id="1218492.JG30_16100"/>
<feature type="transmembrane region" description="Helical" evidence="16">
    <location>
        <begin position="256"/>
        <end position="274"/>
    </location>
</feature>
<evidence type="ECO:0000313" key="20">
    <source>
        <dbReference type="Proteomes" id="UP000033558"/>
    </source>
</evidence>
<dbReference type="GO" id="GO:0090563">
    <property type="term" value="F:protein-phosphocysteine-sugar phosphotransferase activity"/>
    <property type="evidence" value="ECO:0007669"/>
    <property type="project" value="TreeGrafter"/>
</dbReference>
<evidence type="ECO:0000256" key="14">
    <source>
        <dbReference type="ARBA" id="ARBA00023136"/>
    </source>
</evidence>
<keyword evidence="11" id="KW-0598">Phosphotransferase system</keyword>
<feature type="transmembrane region" description="Helical" evidence="16">
    <location>
        <begin position="294"/>
        <end position="315"/>
    </location>
</feature>
<dbReference type="AlphaFoldDB" id="A0A0F4LQ84"/>
<gene>
    <name evidence="19" type="ORF">JG30_16100</name>
</gene>
<dbReference type="SUPFAM" id="SSF52794">
    <property type="entry name" value="PTS system IIB component-like"/>
    <property type="match status" value="1"/>
</dbReference>
<keyword evidence="10" id="KW-0808">Transferase</keyword>